<dbReference type="Gene3D" id="2.30.30.40">
    <property type="entry name" value="SH3 Domains"/>
    <property type="match status" value="1"/>
</dbReference>
<protein>
    <submittedName>
        <fullName evidence="5">Polysaccharide deacetylase family protein</fullName>
    </submittedName>
</protein>
<feature type="compositionally biased region" description="Low complexity" evidence="1">
    <location>
        <begin position="39"/>
        <end position="49"/>
    </location>
</feature>
<feature type="signal peptide" evidence="2">
    <location>
        <begin position="1"/>
        <end position="25"/>
    </location>
</feature>
<dbReference type="InterPro" id="IPR011330">
    <property type="entry name" value="Glyco_hydro/deAcase_b/a-brl"/>
</dbReference>
<dbReference type="SMART" id="SM00287">
    <property type="entry name" value="SH3b"/>
    <property type="match status" value="1"/>
</dbReference>
<evidence type="ECO:0000259" key="4">
    <source>
        <dbReference type="PROSITE" id="PS51781"/>
    </source>
</evidence>
<evidence type="ECO:0000259" key="3">
    <source>
        <dbReference type="PROSITE" id="PS51677"/>
    </source>
</evidence>
<dbReference type="Gene3D" id="3.20.20.370">
    <property type="entry name" value="Glycoside hydrolase/deacetylase"/>
    <property type="match status" value="1"/>
</dbReference>
<comment type="caution">
    <text evidence="5">The sequence shown here is derived from an EMBL/GenBank/DDBJ whole genome shotgun (WGS) entry which is preliminary data.</text>
</comment>
<dbReference type="GO" id="GO:0005975">
    <property type="term" value="P:carbohydrate metabolic process"/>
    <property type="evidence" value="ECO:0007669"/>
    <property type="project" value="InterPro"/>
</dbReference>
<organism evidence="5 6">
    <name type="scientific">Anthropogastromicrobium aceti</name>
    <dbReference type="NCBI Taxonomy" id="2981768"/>
    <lineage>
        <taxon>Bacteria</taxon>
        <taxon>Bacillati</taxon>
        <taxon>Bacillota</taxon>
        <taxon>Clostridia</taxon>
        <taxon>Lachnospirales</taxon>
        <taxon>Lachnospiraceae</taxon>
        <taxon>Anthropogastromicrobium</taxon>
    </lineage>
</organism>
<dbReference type="PANTHER" id="PTHR10587">
    <property type="entry name" value="GLYCOSYL TRANSFERASE-RELATED"/>
    <property type="match status" value="1"/>
</dbReference>
<feature type="chain" id="PRO_5041973741" evidence="2">
    <location>
        <begin position="26"/>
        <end position="421"/>
    </location>
</feature>
<evidence type="ECO:0000313" key="5">
    <source>
        <dbReference type="EMBL" id="MCC2220346.1"/>
    </source>
</evidence>
<dbReference type="Proteomes" id="UP001198200">
    <property type="component" value="Unassembled WGS sequence"/>
</dbReference>
<dbReference type="PANTHER" id="PTHR10587:SF78">
    <property type="entry name" value="PEPTIDOGLYCAN-N-ACETYLMURAMIC ACID DEACETYLASE PDAA"/>
    <property type="match status" value="1"/>
</dbReference>
<dbReference type="Pfam" id="PF08239">
    <property type="entry name" value="SH3_3"/>
    <property type="match status" value="1"/>
</dbReference>
<dbReference type="InterPro" id="IPR003646">
    <property type="entry name" value="SH3-like_bac-type"/>
</dbReference>
<feature type="compositionally biased region" description="Polar residues" evidence="1">
    <location>
        <begin position="29"/>
        <end position="38"/>
    </location>
</feature>
<dbReference type="GO" id="GO:0016810">
    <property type="term" value="F:hydrolase activity, acting on carbon-nitrogen (but not peptide) bonds"/>
    <property type="evidence" value="ECO:0007669"/>
    <property type="project" value="InterPro"/>
</dbReference>
<feature type="domain" description="NodB homology" evidence="3">
    <location>
        <begin position="234"/>
        <end position="414"/>
    </location>
</feature>
<dbReference type="PROSITE" id="PS51781">
    <property type="entry name" value="SH3B"/>
    <property type="match status" value="1"/>
</dbReference>
<dbReference type="PROSITE" id="PS51257">
    <property type="entry name" value="PROKAR_LIPOPROTEIN"/>
    <property type="match status" value="1"/>
</dbReference>
<dbReference type="EMBL" id="JAJEQN010000003">
    <property type="protein sequence ID" value="MCC2220346.1"/>
    <property type="molecule type" value="Genomic_DNA"/>
</dbReference>
<keyword evidence="2" id="KW-0732">Signal</keyword>
<dbReference type="InterPro" id="IPR002509">
    <property type="entry name" value="NODB_dom"/>
</dbReference>
<dbReference type="GO" id="GO:0016020">
    <property type="term" value="C:membrane"/>
    <property type="evidence" value="ECO:0007669"/>
    <property type="project" value="TreeGrafter"/>
</dbReference>
<dbReference type="SUPFAM" id="SSF88713">
    <property type="entry name" value="Glycoside hydrolase/deacetylase"/>
    <property type="match status" value="1"/>
</dbReference>
<accession>A0AAE3JAT9</accession>
<dbReference type="AlphaFoldDB" id="A0AAE3JAT9"/>
<evidence type="ECO:0000256" key="2">
    <source>
        <dbReference type="SAM" id="SignalP"/>
    </source>
</evidence>
<proteinExistence type="predicted"/>
<dbReference type="PROSITE" id="PS51677">
    <property type="entry name" value="NODB"/>
    <property type="match status" value="1"/>
</dbReference>
<dbReference type="RefSeq" id="WP_308730980.1">
    <property type="nucleotide sequence ID" value="NZ_JAJEQN010000003.1"/>
</dbReference>
<sequence>MRNWKLRSSVIVLAAVMMASSGCGKKNNDTASLPQLPSQTQTQEQTQEQTIEQTIPVTTEEEAIPVPVAPGEVNVSSSSSASASSLAAASSQAVQAEDGYEPRDEEVYATQKVNIRETASTDAAKAGSLEAGASIHRIGYTAEWSKVEYNGTTCYIASEYLSDKAPETVNQQVQAPSAATELWSGDLGTLSTNEFSGIADYRDRDALNVPNGCYYLKKLYGKYNAKFIEDTSKKVIYLTMDEGYEAGFTPQILQTLREKNVKATFFVTKEFYDSNPEYIKQMIDEGHTVGNHTCNHKNMPSLSLEEQTNEIMVLHNLVKDNFGYEMKLFRFPEGSTSEQSLGLVESLGYQSVFWSFHYLDYNSDAQKDPAETLQLCMDSIHPGAIYLLHAKSATNTQILGEWIDAVRAAGYEFGGGLPTTW</sequence>
<name>A0AAE3JAT9_9FIRM</name>
<dbReference type="InterPro" id="IPR050248">
    <property type="entry name" value="Polysacc_deacetylase_ArnD"/>
</dbReference>
<dbReference type="Pfam" id="PF01522">
    <property type="entry name" value="Polysacc_deac_1"/>
    <property type="match status" value="1"/>
</dbReference>
<reference evidence="5 6" key="1">
    <citation type="submission" date="2021-10" db="EMBL/GenBank/DDBJ databases">
        <title>Anaerobic single-cell dispensing facilitates the cultivation of human gut bacteria.</title>
        <authorList>
            <person name="Afrizal A."/>
        </authorList>
    </citation>
    <scope>NUCLEOTIDE SEQUENCE [LARGE SCALE GENOMIC DNA]</scope>
    <source>
        <strain evidence="5 6">CLA-AA-H224</strain>
    </source>
</reference>
<keyword evidence="6" id="KW-1185">Reference proteome</keyword>
<evidence type="ECO:0000313" key="6">
    <source>
        <dbReference type="Proteomes" id="UP001198200"/>
    </source>
</evidence>
<gene>
    <name evidence="5" type="ORF">LKD48_01615</name>
</gene>
<feature type="region of interest" description="Disordered" evidence="1">
    <location>
        <begin position="24"/>
        <end position="49"/>
    </location>
</feature>
<feature type="domain" description="SH3b" evidence="4">
    <location>
        <begin position="103"/>
        <end position="165"/>
    </location>
</feature>
<evidence type="ECO:0000256" key="1">
    <source>
        <dbReference type="SAM" id="MobiDB-lite"/>
    </source>
</evidence>